<proteinExistence type="predicted"/>
<evidence type="ECO:0000259" key="2">
    <source>
        <dbReference type="Pfam" id="PF26640"/>
    </source>
</evidence>
<dbReference type="InterPro" id="IPR058525">
    <property type="entry name" value="DUF8212"/>
</dbReference>
<sequence length="621" mass="69465">MWLLSTARAELHYFPSPESVKDGYAILSHVWGPEEQSFKAIQKLRKRCGATGENPRSLACAKIRQCCELAERHGFKWLWMDTCCIDKSSSAELSEAVNSMFRYYSLAQICYAYLEDVPSSSDSELGSESEVQSARSYGLRWTRWNKRGWTLQELVAPRIVIFLSRTWEMLGSKADFAGILENATGIPARLLRLEASLGDFSVAQRMSWAAHRETTRVEDEAYCLLGIFDINMPTLYGEGRRAFQRLQEEIMKQSHDTTLFAWGDPLPTLVIDLALQKTASLLLTEPTSASHLFAQSPFAFKGCERVSCRSLRRDPWTDEEWNLPLGGSQSYPDTGSVTLSITPHGVRAHIPVVDCGLWSLADLGWHIGQNRLFLLLTYNFNSSDALRPSFCIGFPDGPTLRARLVAVTPADGDSLLGNALGYTSWTWKEVNLLQSPPAHSYTQTSVTGSVPIPPMLFNQIMNPPFRFPESNIRSLLNNLDRYWTFGQYRLSSVIALEGSRPAVFTFTDPMRVAPLVIRVGVCKSHPPMSPSSPGRHEYGALWATAHWASMWETPDPSSGDREDHACPADHVRTWPGLSRTFDPHCPITLSFAPCPLNPRSTLVLHASCPLEDQPRLCGSRS</sequence>
<feature type="domain" description="Heterokaryon incompatibility" evidence="1">
    <location>
        <begin position="24"/>
        <end position="153"/>
    </location>
</feature>
<dbReference type="STRING" id="1328759.A0A5C2S4S9"/>
<dbReference type="AlphaFoldDB" id="A0A5C2S4S9"/>
<protein>
    <submittedName>
        <fullName evidence="3">HET-domain-containing protein</fullName>
    </submittedName>
</protein>
<keyword evidence="4" id="KW-1185">Reference proteome</keyword>
<evidence type="ECO:0000313" key="3">
    <source>
        <dbReference type="EMBL" id="RPD57969.1"/>
    </source>
</evidence>
<evidence type="ECO:0000313" key="4">
    <source>
        <dbReference type="Proteomes" id="UP000313359"/>
    </source>
</evidence>
<evidence type="ECO:0000259" key="1">
    <source>
        <dbReference type="Pfam" id="PF06985"/>
    </source>
</evidence>
<dbReference type="Proteomes" id="UP000313359">
    <property type="component" value="Unassembled WGS sequence"/>
</dbReference>
<dbReference type="OrthoDB" id="20872at2759"/>
<dbReference type="PANTHER" id="PTHR10622">
    <property type="entry name" value="HET DOMAIN-CONTAINING PROTEIN"/>
    <property type="match status" value="1"/>
</dbReference>
<reference evidence="3" key="1">
    <citation type="journal article" date="2018" name="Genome Biol. Evol.">
        <title>Genomics and development of Lentinus tigrinus, a white-rot wood-decaying mushroom with dimorphic fruiting bodies.</title>
        <authorList>
            <person name="Wu B."/>
            <person name="Xu Z."/>
            <person name="Knudson A."/>
            <person name="Carlson A."/>
            <person name="Chen N."/>
            <person name="Kovaka S."/>
            <person name="LaButti K."/>
            <person name="Lipzen A."/>
            <person name="Pennachio C."/>
            <person name="Riley R."/>
            <person name="Schakwitz W."/>
            <person name="Umezawa K."/>
            <person name="Ohm R.A."/>
            <person name="Grigoriev I.V."/>
            <person name="Nagy L.G."/>
            <person name="Gibbons J."/>
            <person name="Hibbett D."/>
        </authorList>
    </citation>
    <scope>NUCLEOTIDE SEQUENCE [LARGE SCALE GENOMIC DNA]</scope>
    <source>
        <strain evidence="3">ALCF2SS1-6</strain>
    </source>
</reference>
<dbReference type="InterPro" id="IPR010730">
    <property type="entry name" value="HET"/>
</dbReference>
<dbReference type="Pfam" id="PF06985">
    <property type="entry name" value="HET"/>
    <property type="match status" value="1"/>
</dbReference>
<dbReference type="Pfam" id="PF26640">
    <property type="entry name" value="DUF8212"/>
    <property type="match status" value="1"/>
</dbReference>
<accession>A0A5C2S4S9</accession>
<name>A0A5C2S4S9_9APHY</name>
<dbReference type="EMBL" id="ML122278">
    <property type="protein sequence ID" value="RPD57969.1"/>
    <property type="molecule type" value="Genomic_DNA"/>
</dbReference>
<gene>
    <name evidence="3" type="ORF">L227DRAFT_613340</name>
</gene>
<dbReference type="PANTHER" id="PTHR10622:SF10">
    <property type="entry name" value="HET DOMAIN-CONTAINING PROTEIN"/>
    <property type="match status" value="1"/>
</dbReference>
<feature type="domain" description="DUF8212" evidence="2">
    <location>
        <begin position="241"/>
        <end position="353"/>
    </location>
</feature>
<organism evidence="3 4">
    <name type="scientific">Lentinus tigrinus ALCF2SS1-6</name>
    <dbReference type="NCBI Taxonomy" id="1328759"/>
    <lineage>
        <taxon>Eukaryota</taxon>
        <taxon>Fungi</taxon>
        <taxon>Dikarya</taxon>
        <taxon>Basidiomycota</taxon>
        <taxon>Agaricomycotina</taxon>
        <taxon>Agaricomycetes</taxon>
        <taxon>Polyporales</taxon>
        <taxon>Polyporaceae</taxon>
        <taxon>Lentinus</taxon>
    </lineage>
</organism>